<evidence type="ECO:0000313" key="4">
    <source>
        <dbReference type="Proteomes" id="UP000252698"/>
    </source>
</evidence>
<evidence type="ECO:0000256" key="1">
    <source>
        <dbReference type="SAM" id="MobiDB-lite"/>
    </source>
</evidence>
<feature type="compositionally biased region" description="Gly residues" evidence="1">
    <location>
        <begin position="63"/>
        <end position="78"/>
    </location>
</feature>
<evidence type="ECO:0000256" key="2">
    <source>
        <dbReference type="SAM" id="Phobius"/>
    </source>
</evidence>
<dbReference type="GeneID" id="95520552"/>
<dbReference type="RefSeq" id="WP_114245247.1">
    <property type="nucleotide sequence ID" value="NZ_CP027306.1"/>
</dbReference>
<feature type="compositionally biased region" description="Low complexity" evidence="1">
    <location>
        <begin position="51"/>
        <end position="60"/>
    </location>
</feature>
<dbReference type="KEGG" id="sata:C5746_19055"/>
<sequence>MDTLVTVVVVLAMIAIAAFVIHMLNARHRHQHLRPAHYDHGLAGFDGGPGARPAPGPDTGEQQGSGGPGGPSTPGSGG</sequence>
<keyword evidence="2" id="KW-0812">Transmembrane</keyword>
<keyword evidence="2" id="KW-0472">Membrane</keyword>
<feature type="transmembrane region" description="Helical" evidence="2">
    <location>
        <begin position="6"/>
        <end position="24"/>
    </location>
</feature>
<name>A0A2Z5JEM2_STRAR</name>
<organism evidence="3 4">
    <name type="scientific">Streptomyces atratus</name>
    <dbReference type="NCBI Taxonomy" id="1893"/>
    <lineage>
        <taxon>Bacteria</taxon>
        <taxon>Bacillati</taxon>
        <taxon>Actinomycetota</taxon>
        <taxon>Actinomycetes</taxon>
        <taxon>Kitasatosporales</taxon>
        <taxon>Streptomycetaceae</taxon>
        <taxon>Streptomyces</taxon>
    </lineage>
</organism>
<protein>
    <submittedName>
        <fullName evidence="3">Uncharacterized protein</fullName>
    </submittedName>
</protein>
<reference evidence="3 4" key="1">
    <citation type="journal article" date="2018" name="Front. Microbiol.">
        <title>Genome Sequencing of Streptomyces atratus SCSIOZH16 and Activation Production of Nocardamine via Metabolic Engineering.</title>
        <authorList>
            <person name="Li Y."/>
            <person name="Zhang C."/>
            <person name="Liu C."/>
            <person name="Ju J."/>
            <person name="Ma J."/>
        </authorList>
    </citation>
    <scope>NUCLEOTIDE SEQUENCE [LARGE SCALE GENOMIC DNA]</scope>
    <source>
        <strain evidence="3 4">SCSIO_ZH16</strain>
    </source>
</reference>
<keyword evidence="2" id="KW-1133">Transmembrane helix</keyword>
<accession>A0A2Z5JEM2</accession>
<proteinExistence type="predicted"/>
<dbReference type="AlphaFoldDB" id="A0A2Z5JEM2"/>
<dbReference type="Proteomes" id="UP000252698">
    <property type="component" value="Chromosome"/>
</dbReference>
<gene>
    <name evidence="3" type="ORF">C5746_19055</name>
</gene>
<evidence type="ECO:0000313" key="3">
    <source>
        <dbReference type="EMBL" id="AXE78674.1"/>
    </source>
</evidence>
<dbReference type="EMBL" id="CP027306">
    <property type="protein sequence ID" value="AXE78674.1"/>
    <property type="molecule type" value="Genomic_DNA"/>
</dbReference>
<feature type="region of interest" description="Disordered" evidence="1">
    <location>
        <begin position="35"/>
        <end position="78"/>
    </location>
</feature>